<dbReference type="STRING" id="589385.SAMN05421504_104606"/>
<evidence type="ECO:0008006" key="4">
    <source>
        <dbReference type="Google" id="ProtNLM"/>
    </source>
</evidence>
<dbReference type="AlphaFoldDB" id="A0A1H3HCA0"/>
<dbReference type="EMBL" id="FNON01000004">
    <property type="protein sequence ID" value="SDY13077.1"/>
    <property type="molecule type" value="Genomic_DNA"/>
</dbReference>
<organism evidence="2 3">
    <name type="scientific">Amycolatopsis xylanica</name>
    <dbReference type="NCBI Taxonomy" id="589385"/>
    <lineage>
        <taxon>Bacteria</taxon>
        <taxon>Bacillati</taxon>
        <taxon>Actinomycetota</taxon>
        <taxon>Actinomycetes</taxon>
        <taxon>Pseudonocardiales</taxon>
        <taxon>Pseudonocardiaceae</taxon>
        <taxon>Amycolatopsis</taxon>
    </lineage>
</organism>
<keyword evidence="1" id="KW-0732">Signal</keyword>
<proteinExistence type="predicted"/>
<gene>
    <name evidence="2" type="ORF">SAMN05421504_104606</name>
</gene>
<accession>A0A1H3HCA0</accession>
<feature type="signal peptide" evidence="1">
    <location>
        <begin position="1"/>
        <end position="24"/>
    </location>
</feature>
<dbReference type="OrthoDB" id="9875038at2"/>
<dbReference type="Proteomes" id="UP000199515">
    <property type="component" value="Unassembled WGS sequence"/>
</dbReference>
<keyword evidence="3" id="KW-1185">Reference proteome</keyword>
<evidence type="ECO:0000256" key="1">
    <source>
        <dbReference type="SAM" id="SignalP"/>
    </source>
</evidence>
<reference evidence="2 3" key="1">
    <citation type="submission" date="2016-10" db="EMBL/GenBank/DDBJ databases">
        <authorList>
            <person name="de Groot N.N."/>
        </authorList>
    </citation>
    <scope>NUCLEOTIDE SEQUENCE [LARGE SCALE GENOMIC DNA]</scope>
    <source>
        <strain evidence="2 3">CPCC 202699</strain>
    </source>
</reference>
<protein>
    <recommendedName>
        <fullName evidence="4">Peptidase inhibitor family I36</fullName>
    </recommendedName>
</protein>
<name>A0A1H3HCA0_9PSEU</name>
<sequence length="119" mass="13401">MRRALQLGLTIVLAMVAAPAVASASIPDPHGDMMCTYVVTSANGLNFRKGYGTGFELAYHLNKGERFDAYRDDIVYRDYDWRLVESHLDWYSYGIYAATGDSSGAWMVRDTHYPCYPSD</sequence>
<dbReference type="RefSeq" id="WP_091291564.1">
    <property type="nucleotide sequence ID" value="NZ_FNON01000004.1"/>
</dbReference>
<evidence type="ECO:0000313" key="3">
    <source>
        <dbReference type="Proteomes" id="UP000199515"/>
    </source>
</evidence>
<feature type="chain" id="PRO_5011444798" description="Peptidase inhibitor family I36" evidence="1">
    <location>
        <begin position="25"/>
        <end position="119"/>
    </location>
</feature>
<evidence type="ECO:0000313" key="2">
    <source>
        <dbReference type="EMBL" id="SDY13077.1"/>
    </source>
</evidence>